<dbReference type="EMBL" id="VAUV01000021">
    <property type="protein sequence ID" value="TLD68676.1"/>
    <property type="molecule type" value="Genomic_DNA"/>
</dbReference>
<feature type="domain" description="DUF1588" evidence="4">
    <location>
        <begin position="602"/>
        <end position="698"/>
    </location>
</feature>
<proteinExistence type="predicted"/>
<dbReference type="InterPro" id="IPR011429">
    <property type="entry name" value="Cyt_c_Planctomycete-type"/>
</dbReference>
<dbReference type="Pfam" id="PF07624">
    <property type="entry name" value="PSD2"/>
    <property type="match status" value="1"/>
</dbReference>
<evidence type="ECO:0000256" key="1">
    <source>
        <dbReference type="SAM" id="MobiDB-lite"/>
    </source>
</evidence>
<feature type="compositionally biased region" description="Basic and acidic residues" evidence="1">
    <location>
        <begin position="180"/>
        <end position="191"/>
    </location>
</feature>
<feature type="domain" description="DUF1592" evidence="5">
    <location>
        <begin position="456"/>
        <end position="583"/>
    </location>
</feature>
<reference evidence="8 9" key="1">
    <citation type="submission" date="2019-05" db="EMBL/GenBank/DDBJ databases">
        <title>Verrucobacter flavum gen. nov., sp. nov. a new member of the family Verrucomicrobiaceae.</title>
        <authorList>
            <person name="Szuroczki S."/>
            <person name="Abbaszade G."/>
            <person name="Szabo A."/>
            <person name="Felfoldi T."/>
            <person name="Schumann P."/>
            <person name="Boka K."/>
            <person name="Keki Z."/>
            <person name="Toumi M."/>
            <person name="Toth E."/>
        </authorList>
    </citation>
    <scope>NUCLEOTIDE SEQUENCE [LARGE SCALE GENOMIC DNA]</scope>
    <source>
        <strain evidence="8 9">MG-N-17</strain>
    </source>
</reference>
<feature type="domain" description="DUF1587" evidence="3">
    <location>
        <begin position="106"/>
        <end position="169"/>
    </location>
</feature>
<dbReference type="Pfam" id="PF07631">
    <property type="entry name" value="PSD4"/>
    <property type="match status" value="1"/>
</dbReference>
<gene>
    <name evidence="8" type="ORF">FEM03_21690</name>
</gene>
<feature type="region of interest" description="Disordered" evidence="1">
    <location>
        <begin position="180"/>
        <end position="207"/>
    </location>
</feature>
<keyword evidence="9" id="KW-1185">Reference proteome</keyword>
<evidence type="ECO:0000259" key="7">
    <source>
        <dbReference type="Pfam" id="PF07637"/>
    </source>
</evidence>
<dbReference type="Proteomes" id="UP000306196">
    <property type="component" value="Unassembled WGS sequence"/>
</dbReference>
<evidence type="ECO:0000259" key="3">
    <source>
        <dbReference type="Pfam" id="PF07626"/>
    </source>
</evidence>
<accession>A0A5R8K8N8</accession>
<dbReference type="InterPro" id="IPR013042">
    <property type="entry name" value="DUF1592"/>
</dbReference>
<dbReference type="Pfam" id="PF07627">
    <property type="entry name" value="PSCyt3"/>
    <property type="match status" value="1"/>
</dbReference>
<feature type="domain" description="DUF1595" evidence="7">
    <location>
        <begin position="394"/>
        <end position="451"/>
    </location>
</feature>
<dbReference type="AlphaFoldDB" id="A0A5R8K8N8"/>
<dbReference type="Pfam" id="PF07626">
    <property type="entry name" value="PSD3"/>
    <property type="match status" value="1"/>
</dbReference>
<dbReference type="InterPro" id="IPR013039">
    <property type="entry name" value="DUF1588"/>
</dbReference>
<feature type="domain" description="DUF1585" evidence="2">
    <location>
        <begin position="734"/>
        <end position="807"/>
    </location>
</feature>
<evidence type="ECO:0000259" key="4">
    <source>
        <dbReference type="Pfam" id="PF07627"/>
    </source>
</evidence>
<organism evidence="8 9">
    <name type="scientific">Phragmitibacter flavus</name>
    <dbReference type="NCBI Taxonomy" id="2576071"/>
    <lineage>
        <taxon>Bacteria</taxon>
        <taxon>Pseudomonadati</taxon>
        <taxon>Verrucomicrobiota</taxon>
        <taxon>Verrucomicrobiia</taxon>
        <taxon>Verrucomicrobiales</taxon>
        <taxon>Verrucomicrobiaceae</taxon>
        <taxon>Phragmitibacter</taxon>
    </lineage>
</organism>
<name>A0A5R8K8N8_9BACT</name>
<dbReference type="InterPro" id="IPR013043">
    <property type="entry name" value="DUF1595"/>
</dbReference>
<evidence type="ECO:0000259" key="2">
    <source>
        <dbReference type="Pfam" id="PF07624"/>
    </source>
</evidence>
<evidence type="ECO:0000313" key="8">
    <source>
        <dbReference type="EMBL" id="TLD68676.1"/>
    </source>
</evidence>
<dbReference type="OrthoDB" id="174532at2"/>
<evidence type="ECO:0000313" key="9">
    <source>
        <dbReference type="Proteomes" id="UP000306196"/>
    </source>
</evidence>
<dbReference type="Pfam" id="PF07635">
    <property type="entry name" value="PSCyt1"/>
    <property type="match status" value="1"/>
</dbReference>
<evidence type="ECO:0000259" key="5">
    <source>
        <dbReference type="Pfam" id="PF07631"/>
    </source>
</evidence>
<protein>
    <submittedName>
        <fullName evidence="8">DUF1592 domain-containing protein</fullName>
    </submittedName>
</protein>
<dbReference type="InterPro" id="IPR011478">
    <property type="entry name" value="DUF1585"/>
</dbReference>
<evidence type="ECO:0000259" key="6">
    <source>
        <dbReference type="Pfam" id="PF07635"/>
    </source>
</evidence>
<comment type="caution">
    <text evidence="8">The sequence shown here is derived from an EMBL/GenBank/DDBJ whole genome shotgun (WGS) entry which is preliminary data.</text>
</comment>
<dbReference type="Pfam" id="PF07637">
    <property type="entry name" value="PSD5"/>
    <property type="match status" value="1"/>
</dbReference>
<sequence>MLASGNPDAATKPLQPFLQSNCFECHDADVQKGGLDLTALSWDPANRANYDKWILIHDRVRDGEMPPAKQDRPEPTALKDFTSRVSNALTQHSAKIQSATGRTILRRLNRTEHERTLQDLLGISIPLKDMLPEDPPMHGFDNVAEGLRLSTLHMEKYLEVADAALDEAINLTAKPEPKKNRYTYKDEKGVKENLALPDNPSPNPKDKYSRKRVVFRDLPDALVLFTAADYQLGLQQFRVQRTGNYRIRISAYAYQSAGTDVTLRLYTNNFREKRLLGFFDMPPDQPREIEFTGRIQKGEHLLFLPTGVGRDQDGKRLSDYETTTDFKGTGLAVQWIDVEGPLFDDETWPPKSLTDLFPNVPITPLDPKKHRTKDPGARAFEIAPTDPAASVVPVLERFATKAFRRPLDPGEIAPYADLVQTALTQGDKFEQAMRIGFRAILTSPSFLMFEERPGPLDDHALASRLSYFFWSSLPDDELLQLATAKKLRDPATLKAQTERLLNHPKSAAFVENFTGQWLDLRSIDATSPDARLYPEFEEMLKRAMVTESQEFFRELLTKNLPITNIIHSDFVMVNSRLAEHYNLPNVRGEQFRKVSLPPDSPRGGVITQAAVLKVTANGTTTSPVMRGTWVMKRLLGQPPQPPPANVGSIEPDTRGATTIRELLDKHRNVASCMGCHSKIDPPGFALENFDVIGGYRDRYRSQEKGDQPPGKFEGRSIWQYKLGPAVDSSGILPDGRTFTSIHDFKKLLLTQQEQITRALASKLLTYATGAGITFADRQPVEEILHRTTQQGSGLRTLIHEIVASPTFQTK</sequence>
<dbReference type="InterPro" id="IPR013036">
    <property type="entry name" value="DUF1587"/>
</dbReference>
<feature type="domain" description="Cytochrome C Planctomycete-type" evidence="6">
    <location>
        <begin position="22"/>
        <end position="68"/>
    </location>
</feature>